<sequence length="89" mass="10395">MRSRFTKIRRSPQTCAAAPEKEEYADMTDLEDEESEKADRAKYWGFQLFMGEDEEEEDQEDAPRQLKKLPGRTLEETSLPDVRSLPLEV</sequence>
<protein>
    <submittedName>
        <fullName evidence="2">Uncharacterized protein</fullName>
    </submittedName>
</protein>
<feature type="region of interest" description="Disordered" evidence="1">
    <location>
        <begin position="52"/>
        <end position="89"/>
    </location>
</feature>
<dbReference type="AlphaFoldDB" id="A0AAE0FT49"/>
<feature type="non-terminal residue" evidence="2">
    <location>
        <position position="89"/>
    </location>
</feature>
<proteinExistence type="predicted"/>
<name>A0AAE0FT49_9CHLO</name>
<comment type="caution">
    <text evidence="2">The sequence shown here is derived from an EMBL/GenBank/DDBJ whole genome shotgun (WGS) entry which is preliminary data.</text>
</comment>
<reference evidence="2 3" key="1">
    <citation type="journal article" date="2015" name="Genome Biol. Evol.">
        <title>Comparative Genomics of a Bacterivorous Green Alga Reveals Evolutionary Causalities and Consequences of Phago-Mixotrophic Mode of Nutrition.</title>
        <authorList>
            <person name="Burns J.A."/>
            <person name="Paasch A."/>
            <person name="Narechania A."/>
            <person name="Kim E."/>
        </authorList>
    </citation>
    <scope>NUCLEOTIDE SEQUENCE [LARGE SCALE GENOMIC DNA]</scope>
    <source>
        <strain evidence="2 3">PLY_AMNH</strain>
    </source>
</reference>
<organism evidence="2 3">
    <name type="scientific">Cymbomonas tetramitiformis</name>
    <dbReference type="NCBI Taxonomy" id="36881"/>
    <lineage>
        <taxon>Eukaryota</taxon>
        <taxon>Viridiplantae</taxon>
        <taxon>Chlorophyta</taxon>
        <taxon>Pyramimonadophyceae</taxon>
        <taxon>Pyramimonadales</taxon>
        <taxon>Pyramimonadaceae</taxon>
        <taxon>Cymbomonas</taxon>
    </lineage>
</organism>
<feature type="compositionally biased region" description="Basic residues" evidence="1">
    <location>
        <begin position="1"/>
        <end position="10"/>
    </location>
</feature>
<evidence type="ECO:0000256" key="1">
    <source>
        <dbReference type="SAM" id="MobiDB-lite"/>
    </source>
</evidence>
<keyword evidence="3" id="KW-1185">Reference proteome</keyword>
<feature type="compositionally biased region" description="Acidic residues" evidence="1">
    <location>
        <begin position="25"/>
        <end position="36"/>
    </location>
</feature>
<feature type="region of interest" description="Disordered" evidence="1">
    <location>
        <begin position="1"/>
        <end position="36"/>
    </location>
</feature>
<evidence type="ECO:0000313" key="2">
    <source>
        <dbReference type="EMBL" id="KAK3265318.1"/>
    </source>
</evidence>
<dbReference type="EMBL" id="LGRX02014002">
    <property type="protein sequence ID" value="KAK3265318.1"/>
    <property type="molecule type" value="Genomic_DNA"/>
</dbReference>
<evidence type="ECO:0000313" key="3">
    <source>
        <dbReference type="Proteomes" id="UP001190700"/>
    </source>
</evidence>
<dbReference type="Proteomes" id="UP001190700">
    <property type="component" value="Unassembled WGS sequence"/>
</dbReference>
<accession>A0AAE0FT49</accession>
<gene>
    <name evidence="2" type="ORF">CYMTET_25988</name>
</gene>